<dbReference type="GO" id="GO:0120147">
    <property type="term" value="F:formylglycine-generating oxidase activity"/>
    <property type="evidence" value="ECO:0007669"/>
    <property type="project" value="TreeGrafter"/>
</dbReference>
<evidence type="ECO:0000259" key="1">
    <source>
        <dbReference type="Pfam" id="PF03781"/>
    </source>
</evidence>
<feature type="domain" description="Sulfatase-modifying factor enzyme-like" evidence="1">
    <location>
        <begin position="17"/>
        <end position="183"/>
    </location>
</feature>
<sequence>MHIRETNLTDFQTLDLNNMVQIPAGEFILGSENDESSEEDGETIRREVYINSFYMDKYAVTNEQFARFIEKTGYETDAEKYGWSFVFHLFVSDELEQDILGSPKDTPWWIGLEGASWKCPEGRNSSTDHRLTHPVVHVSWNDAIAYATWAGKRLPTEAEWEYTASSGVIDRKYPWGMNSKKMANITVIYGKGNSHIRIVERMDS</sequence>
<name>A0A167DP14_9BACL</name>
<dbReference type="Gene3D" id="3.90.1580.10">
    <property type="entry name" value="paralog of FGE (formylglycine-generating enzyme)"/>
    <property type="match status" value="1"/>
</dbReference>
<dbReference type="KEGG" id="pcx:LPB68_02735"/>
<dbReference type="SUPFAM" id="SSF56436">
    <property type="entry name" value="C-type lectin-like"/>
    <property type="match status" value="1"/>
</dbReference>
<keyword evidence="3" id="KW-1185">Reference proteome</keyword>
<gene>
    <name evidence="2" type="ORF">PNBC_11225</name>
</gene>
<dbReference type="EMBL" id="LSFN01000014">
    <property type="protein sequence ID" value="OAB74612.1"/>
    <property type="molecule type" value="Genomic_DNA"/>
</dbReference>
<evidence type="ECO:0000313" key="2">
    <source>
        <dbReference type="EMBL" id="OAB74612.1"/>
    </source>
</evidence>
<dbReference type="PANTHER" id="PTHR23150:SF19">
    <property type="entry name" value="FORMYLGLYCINE-GENERATING ENZYME"/>
    <property type="match status" value="1"/>
</dbReference>
<dbReference type="STRING" id="1763538.LPB68_02735"/>
<dbReference type="AlphaFoldDB" id="A0A167DP14"/>
<dbReference type="Proteomes" id="UP000077134">
    <property type="component" value="Unassembled WGS sequence"/>
</dbReference>
<dbReference type="InterPro" id="IPR051043">
    <property type="entry name" value="Sulfatase_Mod_Factor_Kinase"/>
</dbReference>
<dbReference type="InterPro" id="IPR016187">
    <property type="entry name" value="CTDL_fold"/>
</dbReference>
<reference evidence="2 3" key="1">
    <citation type="submission" date="2016-02" db="EMBL/GenBank/DDBJ databases">
        <title>Paenibacillus sp. LPB0068, isolated from Crassostrea gigas.</title>
        <authorList>
            <person name="Shin S.-K."/>
            <person name="Yi H."/>
        </authorList>
    </citation>
    <scope>NUCLEOTIDE SEQUENCE [LARGE SCALE GENOMIC DNA]</scope>
    <source>
        <strain evidence="2 3">LPB0068</strain>
    </source>
</reference>
<proteinExistence type="predicted"/>
<protein>
    <recommendedName>
        <fullName evidence="1">Sulfatase-modifying factor enzyme-like domain-containing protein</fullName>
    </recommendedName>
</protein>
<dbReference type="PANTHER" id="PTHR23150">
    <property type="entry name" value="SULFATASE MODIFYING FACTOR 1, 2"/>
    <property type="match status" value="1"/>
</dbReference>
<organism evidence="2 3">
    <name type="scientific">Paenibacillus crassostreae</name>
    <dbReference type="NCBI Taxonomy" id="1763538"/>
    <lineage>
        <taxon>Bacteria</taxon>
        <taxon>Bacillati</taxon>
        <taxon>Bacillota</taxon>
        <taxon>Bacilli</taxon>
        <taxon>Bacillales</taxon>
        <taxon>Paenibacillaceae</taxon>
        <taxon>Paenibacillus</taxon>
    </lineage>
</organism>
<evidence type="ECO:0000313" key="3">
    <source>
        <dbReference type="Proteomes" id="UP000077134"/>
    </source>
</evidence>
<dbReference type="InterPro" id="IPR042095">
    <property type="entry name" value="SUMF_sf"/>
</dbReference>
<accession>A0A167DP14</accession>
<comment type="caution">
    <text evidence="2">The sequence shown here is derived from an EMBL/GenBank/DDBJ whole genome shotgun (WGS) entry which is preliminary data.</text>
</comment>
<dbReference type="Pfam" id="PF03781">
    <property type="entry name" value="FGE-sulfatase"/>
    <property type="match status" value="1"/>
</dbReference>
<dbReference type="InterPro" id="IPR005532">
    <property type="entry name" value="SUMF_dom"/>
</dbReference>